<feature type="domain" description="OmpR/PhoB-type" evidence="11">
    <location>
        <begin position="128"/>
        <end position="227"/>
    </location>
</feature>
<evidence type="ECO:0000256" key="2">
    <source>
        <dbReference type="ARBA" id="ARBA00022553"/>
    </source>
</evidence>
<dbReference type="GO" id="GO:0000156">
    <property type="term" value="F:phosphorelay response regulator activity"/>
    <property type="evidence" value="ECO:0007669"/>
    <property type="project" value="TreeGrafter"/>
</dbReference>
<evidence type="ECO:0000256" key="7">
    <source>
        <dbReference type="ARBA" id="ARBA00024867"/>
    </source>
</evidence>
<evidence type="ECO:0000256" key="1">
    <source>
        <dbReference type="ARBA" id="ARBA00018672"/>
    </source>
</evidence>
<evidence type="ECO:0000256" key="3">
    <source>
        <dbReference type="ARBA" id="ARBA00023012"/>
    </source>
</evidence>
<dbReference type="Proteomes" id="UP000242497">
    <property type="component" value="Unassembled WGS sequence"/>
</dbReference>
<evidence type="ECO:0000259" key="10">
    <source>
        <dbReference type="PROSITE" id="PS50110"/>
    </source>
</evidence>
<dbReference type="Gene3D" id="3.40.50.2300">
    <property type="match status" value="1"/>
</dbReference>
<dbReference type="GO" id="GO:0032993">
    <property type="term" value="C:protein-DNA complex"/>
    <property type="evidence" value="ECO:0007669"/>
    <property type="project" value="TreeGrafter"/>
</dbReference>
<dbReference type="FunFam" id="1.10.10.10:FF:000018">
    <property type="entry name" value="DNA-binding response regulator ResD"/>
    <property type="match status" value="1"/>
</dbReference>
<dbReference type="RefSeq" id="WP_072887446.1">
    <property type="nucleotide sequence ID" value="NZ_FRAE01000012.1"/>
</dbReference>
<protein>
    <recommendedName>
        <fullName evidence="1">Stage 0 sporulation protein A homolog</fullName>
    </recommendedName>
</protein>
<dbReference type="Gene3D" id="1.10.10.10">
    <property type="entry name" value="Winged helix-like DNA-binding domain superfamily/Winged helix DNA-binding domain"/>
    <property type="match status" value="1"/>
</dbReference>
<keyword evidence="3" id="KW-0902">Two-component regulatory system</keyword>
<dbReference type="PROSITE" id="PS50110">
    <property type="entry name" value="RESPONSE_REGULATORY"/>
    <property type="match status" value="1"/>
</dbReference>
<dbReference type="EMBL" id="FRAE01000012">
    <property type="protein sequence ID" value="SHJ76384.1"/>
    <property type="molecule type" value="Genomic_DNA"/>
</dbReference>
<dbReference type="PANTHER" id="PTHR48111">
    <property type="entry name" value="REGULATOR OF RPOS"/>
    <property type="match status" value="1"/>
</dbReference>
<evidence type="ECO:0000256" key="6">
    <source>
        <dbReference type="ARBA" id="ARBA00023163"/>
    </source>
</evidence>
<keyword evidence="4" id="KW-0805">Transcription regulation</keyword>
<dbReference type="Gene3D" id="6.10.250.690">
    <property type="match status" value="1"/>
</dbReference>
<dbReference type="SMART" id="SM00448">
    <property type="entry name" value="REC"/>
    <property type="match status" value="1"/>
</dbReference>
<evidence type="ECO:0000256" key="9">
    <source>
        <dbReference type="PROSITE-ProRule" id="PRU01091"/>
    </source>
</evidence>
<keyword evidence="5 9" id="KW-0238">DNA-binding</keyword>
<dbReference type="PANTHER" id="PTHR48111:SF40">
    <property type="entry name" value="PHOSPHATE REGULON TRANSCRIPTIONAL REGULATORY PROTEIN PHOB"/>
    <property type="match status" value="1"/>
</dbReference>
<dbReference type="SMART" id="SM00862">
    <property type="entry name" value="Trans_reg_C"/>
    <property type="match status" value="1"/>
</dbReference>
<dbReference type="GO" id="GO:0000976">
    <property type="term" value="F:transcription cis-regulatory region binding"/>
    <property type="evidence" value="ECO:0007669"/>
    <property type="project" value="TreeGrafter"/>
</dbReference>
<dbReference type="STRING" id="1123349.SAMN02744037_00785"/>
<proteinExistence type="predicted"/>
<accession>A0A1M6LYV3</accession>
<dbReference type="GO" id="GO:0006355">
    <property type="term" value="P:regulation of DNA-templated transcription"/>
    <property type="evidence" value="ECO:0007669"/>
    <property type="project" value="InterPro"/>
</dbReference>
<dbReference type="Pfam" id="PF00486">
    <property type="entry name" value="Trans_reg_C"/>
    <property type="match status" value="1"/>
</dbReference>
<dbReference type="CDD" id="cd00383">
    <property type="entry name" value="trans_reg_C"/>
    <property type="match status" value="1"/>
</dbReference>
<evidence type="ECO:0000259" key="11">
    <source>
        <dbReference type="PROSITE" id="PS51755"/>
    </source>
</evidence>
<evidence type="ECO:0000313" key="13">
    <source>
        <dbReference type="Proteomes" id="UP000242497"/>
    </source>
</evidence>
<dbReference type="OrthoDB" id="9790442at2"/>
<dbReference type="InterPro" id="IPR011006">
    <property type="entry name" value="CheY-like_superfamily"/>
</dbReference>
<dbReference type="InterPro" id="IPR001789">
    <property type="entry name" value="Sig_transdc_resp-reg_receiver"/>
</dbReference>
<organism evidence="12 13">
    <name type="scientific">Tepidibacter formicigenes DSM 15518</name>
    <dbReference type="NCBI Taxonomy" id="1123349"/>
    <lineage>
        <taxon>Bacteria</taxon>
        <taxon>Bacillati</taxon>
        <taxon>Bacillota</taxon>
        <taxon>Clostridia</taxon>
        <taxon>Peptostreptococcales</taxon>
        <taxon>Peptostreptococcaceae</taxon>
        <taxon>Tepidibacter</taxon>
    </lineage>
</organism>
<dbReference type="SUPFAM" id="SSF46894">
    <property type="entry name" value="C-terminal effector domain of the bipartite response regulators"/>
    <property type="match status" value="1"/>
</dbReference>
<dbReference type="GO" id="GO:0005829">
    <property type="term" value="C:cytosol"/>
    <property type="evidence" value="ECO:0007669"/>
    <property type="project" value="TreeGrafter"/>
</dbReference>
<feature type="domain" description="Response regulatory" evidence="10">
    <location>
        <begin position="3"/>
        <end position="116"/>
    </location>
</feature>
<keyword evidence="6" id="KW-0804">Transcription</keyword>
<dbReference type="Pfam" id="PF00072">
    <property type="entry name" value="Response_reg"/>
    <property type="match status" value="1"/>
</dbReference>
<evidence type="ECO:0000256" key="8">
    <source>
        <dbReference type="PROSITE-ProRule" id="PRU00169"/>
    </source>
</evidence>
<dbReference type="InterPro" id="IPR001867">
    <property type="entry name" value="OmpR/PhoB-type_DNA-bd"/>
</dbReference>
<evidence type="ECO:0000313" key="12">
    <source>
        <dbReference type="EMBL" id="SHJ76384.1"/>
    </source>
</evidence>
<dbReference type="PROSITE" id="PS51755">
    <property type="entry name" value="OMPR_PHOB"/>
    <property type="match status" value="1"/>
</dbReference>
<dbReference type="AlphaFoldDB" id="A0A1M6LYV3"/>
<comment type="caution">
    <text evidence="8">Lacks conserved residue(s) required for the propagation of feature annotation.</text>
</comment>
<reference evidence="13" key="1">
    <citation type="submission" date="2016-11" db="EMBL/GenBank/DDBJ databases">
        <authorList>
            <person name="Varghese N."/>
            <person name="Submissions S."/>
        </authorList>
    </citation>
    <scope>NUCLEOTIDE SEQUENCE [LARGE SCALE GENOMIC DNA]</scope>
    <source>
        <strain evidence="13">DSM 15518</strain>
    </source>
</reference>
<keyword evidence="13" id="KW-1185">Reference proteome</keyword>
<dbReference type="InterPro" id="IPR036388">
    <property type="entry name" value="WH-like_DNA-bd_sf"/>
</dbReference>
<comment type="function">
    <text evidence="7">May play the central regulatory role in sporulation. It may be an element of the effector pathway responsible for the activation of sporulation genes in response to nutritional stress. Spo0A may act in concert with spo0H (a sigma factor) to control the expression of some genes that are critical to the sporulation process.</text>
</comment>
<name>A0A1M6LYV3_9FIRM</name>
<dbReference type="InterPro" id="IPR039420">
    <property type="entry name" value="WalR-like"/>
</dbReference>
<gene>
    <name evidence="12" type="ORF">SAMN02744037_00785</name>
</gene>
<evidence type="ECO:0000256" key="4">
    <source>
        <dbReference type="ARBA" id="ARBA00023015"/>
    </source>
</evidence>
<keyword evidence="2" id="KW-0597">Phosphoprotein</keyword>
<dbReference type="SUPFAM" id="SSF52172">
    <property type="entry name" value="CheY-like"/>
    <property type="match status" value="1"/>
</dbReference>
<dbReference type="InterPro" id="IPR016032">
    <property type="entry name" value="Sig_transdc_resp-reg_C-effctor"/>
</dbReference>
<feature type="DNA-binding region" description="OmpR/PhoB-type" evidence="9">
    <location>
        <begin position="128"/>
        <end position="227"/>
    </location>
</feature>
<evidence type="ECO:0000256" key="5">
    <source>
        <dbReference type="ARBA" id="ARBA00023125"/>
    </source>
</evidence>
<sequence length="228" mass="26987">MVKILIIDDQPLLIKQIKYAFEDEYYKINRVYDGDEGLKKIENKSYDIIILESELNKRDGFQICKEIREYSSVPIIMITPMGEDLKKIMALEFGADDCISKPLNVLELKARIKAILRRTKKVEEVNLSPEFQIGEFKINTLGRKISYKDEDINLTGKEFDLFLFLITNPNKVFNRQELLEKIWGYEYYGDLRTVDVHIRRLREKIEKNSSSPRHILTKWGMGYYFKEN</sequence>